<keyword evidence="2" id="KW-0813">Transport</keyword>
<keyword evidence="3" id="KW-0716">Sensory transduction</keyword>
<organism evidence="15 16">
    <name type="scientific">Orchesella dallaii</name>
    <dbReference type="NCBI Taxonomy" id="48710"/>
    <lineage>
        <taxon>Eukaryota</taxon>
        <taxon>Metazoa</taxon>
        <taxon>Ecdysozoa</taxon>
        <taxon>Arthropoda</taxon>
        <taxon>Hexapoda</taxon>
        <taxon>Collembola</taxon>
        <taxon>Entomobryomorpha</taxon>
        <taxon>Entomobryoidea</taxon>
        <taxon>Orchesellidae</taxon>
        <taxon>Orchesellinae</taxon>
        <taxon>Orchesella</taxon>
    </lineage>
</organism>
<feature type="repeat" description="ANK" evidence="12">
    <location>
        <begin position="99"/>
        <end position="131"/>
    </location>
</feature>
<dbReference type="Proteomes" id="UP001642540">
    <property type="component" value="Unassembled WGS sequence"/>
</dbReference>
<reference evidence="15 16" key="1">
    <citation type="submission" date="2024-08" db="EMBL/GenBank/DDBJ databases">
        <authorList>
            <person name="Cucini C."/>
            <person name="Frati F."/>
        </authorList>
    </citation>
    <scope>NUCLEOTIDE SEQUENCE [LARGE SCALE GENOMIC DNA]</scope>
</reference>
<evidence type="ECO:0000256" key="13">
    <source>
        <dbReference type="SAM" id="Phobius"/>
    </source>
</evidence>
<evidence type="ECO:0000256" key="5">
    <source>
        <dbReference type="ARBA" id="ARBA00022737"/>
    </source>
</evidence>
<proteinExistence type="predicted"/>
<dbReference type="Pfam" id="PF00520">
    <property type="entry name" value="Ion_trans"/>
    <property type="match status" value="1"/>
</dbReference>
<evidence type="ECO:0000256" key="6">
    <source>
        <dbReference type="ARBA" id="ARBA00022989"/>
    </source>
</evidence>
<evidence type="ECO:0000256" key="3">
    <source>
        <dbReference type="ARBA" id="ARBA00022606"/>
    </source>
</evidence>
<keyword evidence="10" id="KW-0325">Glycoprotein</keyword>
<feature type="transmembrane region" description="Helical" evidence="13">
    <location>
        <begin position="400"/>
        <end position="426"/>
    </location>
</feature>
<evidence type="ECO:0000256" key="7">
    <source>
        <dbReference type="ARBA" id="ARBA00023043"/>
    </source>
</evidence>
<evidence type="ECO:0000256" key="4">
    <source>
        <dbReference type="ARBA" id="ARBA00022692"/>
    </source>
</evidence>
<feature type="transmembrane region" description="Helical" evidence="13">
    <location>
        <begin position="329"/>
        <end position="351"/>
    </location>
</feature>
<dbReference type="Gene3D" id="1.25.40.20">
    <property type="entry name" value="Ankyrin repeat-containing domain"/>
    <property type="match status" value="1"/>
</dbReference>
<dbReference type="InterPro" id="IPR036770">
    <property type="entry name" value="Ankyrin_rpt-contain_sf"/>
</dbReference>
<keyword evidence="11" id="KW-0407">Ion channel</keyword>
<evidence type="ECO:0000256" key="2">
    <source>
        <dbReference type="ARBA" id="ARBA00022448"/>
    </source>
</evidence>
<evidence type="ECO:0000256" key="8">
    <source>
        <dbReference type="ARBA" id="ARBA00023065"/>
    </source>
</evidence>
<evidence type="ECO:0000313" key="15">
    <source>
        <dbReference type="EMBL" id="CAL8132966.1"/>
    </source>
</evidence>
<keyword evidence="6 13" id="KW-1133">Transmembrane helix</keyword>
<comment type="caution">
    <text evidence="15">The sequence shown here is derived from an EMBL/GenBank/DDBJ whole genome shotgun (WGS) entry which is preliminary data.</text>
</comment>
<dbReference type="PANTHER" id="PTHR47143">
    <property type="entry name" value="TRANSIENT RECEPTOR POTENTIAL CATION CHANNEL PROTEIN PAINLESS"/>
    <property type="match status" value="1"/>
</dbReference>
<evidence type="ECO:0000313" key="16">
    <source>
        <dbReference type="Proteomes" id="UP001642540"/>
    </source>
</evidence>
<evidence type="ECO:0000256" key="10">
    <source>
        <dbReference type="ARBA" id="ARBA00023180"/>
    </source>
</evidence>
<feature type="transmembrane region" description="Helical" evidence="13">
    <location>
        <begin position="433"/>
        <end position="455"/>
    </location>
</feature>
<gene>
    <name evidence="15" type="ORF">ODALV1_LOCUS24846</name>
</gene>
<keyword evidence="16" id="KW-1185">Reference proteome</keyword>
<keyword evidence="7 12" id="KW-0040">ANK repeat</keyword>
<feature type="transmembrane region" description="Helical" evidence="13">
    <location>
        <begin position="502"/>
        <end position="524"/>
    </location>
</feature>
<dbReference type="InterPro" id="IPR005821">
    <property type="entry name" value="Ion_trans_dom"/>
</dbReference>
<evidence type="ECO:0000256" key="9">
    <source>
        <dbReference type="ARBA" id="ARBA00023136"/>
    </source>
</evidence>
<keyword evidence="4 13" id="KW-0812">Transmembrane</keyword>
<dbReference type="Pfam" id="PF12796">
    <property type="entry name" value="Ank_2"/>
    <property type="match status" value="1"/>
</dbReference>
<comment type="subcellular location">
    <subcellularLocation>
        <location evidence="1">Membrane</location>
        <topology evidence="1">Multi-pass membrane protein</topology>
    </subcellularLocation>
</comment>
<dbReference type="PROSITE" id="PS50088">
    <property type="entry name" value="ANK_REPEAT"/>
    <property type="match status" value="1"/>
</dbReference>
<keyword evidence="8" id="KW-0406">Ion transport</keyword>
<dbReference type="SUPFAM" id="SSF48403">
    <property type="entry name" value="Ankyrin repeat"/>
    <property type="match status" value="1"/>
</dbReference>
<evidence type="ECO:0000256" key="12">
    <source>
        <dbReference type="PROSITE-ProRule" id="PRU00023"/>
    </source>
</evidence>
<dbReference type="PROSITE" id="PS50297">
    <property type="entry name" value="ANK_REP_REGION"/>
    <property type="match status" value="1"/>
</dbReference>
<keyword evidence="5" id="KW-0677">Repeat</keyword>
<dbReference type="PANTHER" id="PTHR47143:SF1">
    <property type="entry name" value="ION_TRANS DOMAIN-CONTAINING PROTEIN"/>
    <property type="match status" value="1"/>
</dbReference>
<dbReference type="InterPro" id="IPR002110">
    <property type="entry name" value="Ankyrin_rpt"/>
</dbReference>
<feature type="transmembrane region" description="Helical" evidence="13">
    <location>
        <begin position="363"/>
        <end position="380"/>
    </location>
</feature>
<dbReference type="EMBL" id="CAXLJM020000095">
    <property type="protein sequence ID" value="CAL8132966.1"/>
    <property type="molecule type" value="Genomic_DNA"/>
</dbReference>
<dbReference type="InterPro" id="IPR052076">
    <property type="entry name" value="TRP_cation_channel"/>
</dbReference>
<evidence type="ECO:0000256" key="1">
    <source>
        <dbReference type="ARBA" id="ARBA00004141"/>
    </source>
</evidence>
<name>A0ABP1RQI6_9HEXA</name>
<evidence type="ECO:0000259" key="14">
    <source>
        <dbReference type="Pfam" id="PF00520"/>
    </source>
</evidence>
<feature type="domain" description="Ion transport" evidence="14">
    <location>
        <begin position="329"/>
        <end position="534"/>
    </location>
</feature>
<keyword evidence="9 13" id="KW-0472">Membrane</keyword>
<feature type="transmembrane region" description="Helical" evidence="13">
    <location>
        <begin position="244"/>
        <end position="263"/>
    </location>
</feature>
<sequence length="658" mass="76317">MQSYYVVSTPLFQRKGIVPFPLHKAAWEGNLEKLKHLLKEKDPRERDDCSKTPLHWACCFDEETTALKMVKAILANQKTPFQSTSGENEEKLVDYEDRYNQTPLHLATIKGHGLVIKELLSVGAKTNLRDDEKDDIMHEIYSKKPNILVPAYDHSVEVENEEKPEDSLSDSEKIGKERIGSQSWTIDFVTITGLPEPLDSKSFLGPETEWLSLCLRVSNEKKKDIFMHSVVRTFLYLKWKKIRILLWLSVLYHIAWLILYAYFNVDLYLAHCPFAVPDEGNDTESEVRTELDFTHNLSKSMDIKATGFITGVITYCDLWDHYTRLNSELWFLFMMTVTISLKEIYEIYLSTDKLYYFHQLENIGQWTVVVIVFLASIPVFRVDGNWGVGIYEWQYQASAFGVLLACSLTLSQIGKIPSLGIYILILGKVVRRFIMFIITFAAILMAFMISFQILMPEKIQFKDNPWGFVRILVMMTGEINYDDLFHTEEGDFQLPFPISTKFLFAAFIAIVTIILFNLLIGLTVSDIQGLQTRAELNSISIQVEEIHYMEKFLTSRALALFLRFIKKERWIQYFRVTSHTNNASSKVTVHEKDVPEELHNDLERLAKENMTRRNNELTNENVSTLHSVANQKVTMLKQQINEMLQDFLNESEQKKFSE</sequence>
<evidence type="ECO:0000256" key="11">
    <source>
        <dbReference type="ARBA" id="ARBA00023303"/>
    </source>
</evidence>
<accession>A0ABP1RQI6</accession>
<protein>
    <recommendedName>
        <fullName evidence="14">Ion transport domain-containing protein</fullName>
    </recommendedName>
</protein>
<dbReference type="SMART" id="SM00248">
    <property type="entry name" value="ANK"/>
    <property type="match status" value="3"/>
</dbReference>